<keyword evidence="1" id="KW-1133">Transmembrane helix</keyword>
<feature type="transmembrane region" description="Helical" evidence="1">
    <location>
        <begin position="15"/>
        <end position="36"/>
    </location>
</feature>
<organism evidence="2">
    <name type="scientific">Klebsiella oxytoca</name>
    <dbReference type="NCBI Taxonomy" id="571"/>
    <lineage>
        <taxon>Bacteria</taxon>
        <taxon>Pseudomonadati</taxon>
        <taxon>Pseudomonadota</taxon>
        <taxon>Gammaproteobacteria</taxon>
        <taxon>Enterobacterales</taxon>
        <taxon>Enterobacteriaceae</taxon>
        <taxon>Klebsiella/Raoultella group</taxon>
        <taxon>Klebsiella</taxon>
    </lineage>
</organism>
<evidence type="ECO:0000313" key="2">
    <source>
        <dbReference type="EMBL" id="VYU28716.1"/>
    </source>
</evidence>
<gene>
    <name evidence="2" type="ORF">KOLFYP65_01014</name>
</gene>
<proteinExistence type="predicted"/>
<dbReference type="AlphaFoldDB" id="A0A6N3DHH3"/>
<keyword evidence="1" id="KW-0812">Transmembrane</keyword>
<name>A0A6N3DHH3_KLEOX</name>
<dbReference type="EMBL" id="CACRTM010000023">
    <property type="protein sequence ID" value="VYU28716.1"/>
    <property type="molecule type" value="Genomic_DNA"/>
</dbReference>
<accession>A0A6N3DHH3</accession>
<protein>
    <submittedName>
        <fullName evidence="2">Uncharacterized protein</fullName>
    </submittedName>
</protein>
<keyword evidence="1" id="KW-0472">Membrane</keyword>
<sequence>MLINNNSLCVLVELFLLQISCVRAMIGFFVFIYLMYYLNDSQGAISCNEKAFSCAWFNKIKYGKCNADAGKNDRENVFFIIILYYFNRQQID</sequence>
<evidence type="ECO:0000256" key="1">
    <source>
        <dbReference type="SAM" id="Phobius"/>
    </source>
</evidence>
<reference evidence="2" key="1">
    <citation type="submission" date="2019-11" db="EMBL/GenBank/DDBJ databases">
        <authorList>
            <person name="Feng L."/>
        </authorList>
    </citation>
    <scope>NUCLEOTIDE SEQUENCE</scope>
    <source>
        <strain evidence="2">KOxytocaLFYP65</strain>
    </source>
</reference>